<evidence type="ECO:0000256" key="1">
    <source>
        <dbReference type="SAM" id="MobiDB-lite"/>
    </source>
</evidence>
<feature type="transmembrane region" description="Helical" evidence="2">
    <location>
        <begin position="567"/>
        <end position="587"/>
    </location>
</feature>
<feature type="domain" description="SAC" evidence="3">
    <location>
        <begin position="121"/>
        <end position="467"/>
    </location>
</feature>
<keyword evidence="2" id="KW-0472">Membrane</keyword>
<dbReference type="GO" id="GO:0005783">
    <property type="term" value="C:endoplasmic reticulum"/>
    <property type="evidence" value="ECO:0007669"/>
    <property type="project" value="TreeGrafter"/>
</dbReference>
<dbReference type="AlphaFoldDB" id="A0A067PIQ5"/>
<feature type="region of interest" description="Disordered" evidence="1">
    <location>
        <begin position="634"/>
        <end position="664"/>
    </location>
</feature>
<dbReference type="Proteomes" id="UP000027265">
    <property type="component" value="Unassembled WGS sequence"/>
</dbReference>
<dbReference type="OrthoDB" id="405996at2759"/>
<keyword evidence="5" id="KW-1185">Reference proteome</keyword>
<dbReference type="GO" id="GO:0046856">
    <property type="term" value="P:phosphatidylinositol dephosphorylation"/>
    <property type="evidence" value="ECO:0007669"/>
    <property type="project" value="TreeGrafter"/>
</dbReference>
<accession>A0A067PIQ5</accession>
<protein>
    <recommendedName>
        <fullName evidence="3">SAC domain-containing protein</fullName>
    </recommendedName>
</protein>
<reference evidence="5" key="1">
    <citation type="journal article" date="2014" name="Proc. Natl. Acad. Sci. U.S.A.">
        <title>Extensive sampling of basidiomycete genomes demonstrates inadequacy of the white-rot/brown-rot paradigm for wood decay fungi.</title>
        <authorList>
            <person name="Riley R."/>
            <person name="Salamov A.A."/>
            <person name="Brown D.W."/>
            <person name="Nagy L.G."/>
            <person name="Floudas D."/>
            <person name="Held B.W."/>
            <person name="Levasseur A."/>
            <person name="Lombard V."/>
            <person name="Morin E."/>
            <person name="Otillar R."/>
            <person name="Lindquist E.A."/>
            <person name="Sun H."/>
            <person name="LaButti K.M."/>
            <person name="Schmutz J."/>
            <person name="Jabbour D."/>
            <person name="Luo H."/>
            <person name="Baker S.E."/>
            <person name="Pisabarro A.G."/>
            <person name="Walton J.D."/>
            <person name="Blanchette R.A."/>
            <person name="Henrissat B."/>
            <person name="Martin F."/>
            <person name="Cullen D."/>
            <person name="Hibbett D.S."/>
            <person name="Grigoriev I.V."/>
        </authorList>
    </citation>
    <scope>NUCLEOTIDE SEQUENCE [LARGE SCALE GENOMIC DNA]</scope>
    <source>
        <strain evidence="5">MUCL 33604</strain>
    </source>
</reference>
<dbReference type="PANTHER" id="PTHR45662">
    <property type="entry name" value="PHOSPHATIDYLINOSITIDE PHOSPHATASE SAC1"/>
    <property type="match status" value="1"/>
</dbReference>
<feature type="transmembrane region" description="Helical" evidence="2">
    <location>
        <begin position="541"/>
        <end position="561"/>
    </location>
</feature>
<evidence type="ECO:0000256" key="2">
    <source>
        <dbReference type="SAM" id="Phobius"/>
    </source>
</evidence>
<feature type="compositionally biased region" description="Basic and acidic residues" evidence="1">
    <location>
        <begin position="651"/>
        <end position="664"/>
    </location>
</feature>
<dbReference type="EMBL" id="KL197727">
    <property type="protein sequence ID" value="KDQ54793.1"/>
    <property type="molecule type" value="Genomic_DNA"/>
</dbReference>
<dbReference type="PANTHER" id="PTHR45662:SF2">
    <property type="entry name" value="PHOSPHATIDYLINOSITOL-3-PHOSPHATASE SAC1"/>
    <property type="match status" value="1"/>
</dbReference>
<dbReference type="STRING" id="933084.A0A067PIQ5"/>
<dbReference type="Pfam" id="PF02383">
    <property type="entry name" value="Syja_N"/>
    <property type="match status" value="1"/>
</dbReference>
<name>A0A067PIQ5_9AGAM</name>
<dbReference type="FunCoup" id="A0A067PIQ5">
    <property type="interactions" value="1040"/>
</dbReference>
<keyword evidence="2" id="KW-0812">Transmembrane</keyword>
<gene>
    <name evidence="4" type="ORF">JAAARDRAFT_37897</name>
</gene>
<evidence type="ECO:0000313" key="5">
    <source>
        <dbReference type="Proteomes" id="UP000027265"/>
    </source>
</evidence>
<organism evidence="4 5">
    <name type="scientific">Jaapia argillacea MUCL 33604</name>
    <dbReference type="NCBI Taxonomy" id="933084"/>
    <lineage>
        <taxon>Eukaryota</taxon>
        <taxon>Fungi</taxon>
        <taxon>Dikarya</taxon>
        <taxon>Basidiomycota</taxon>
        <taxon>Agaricomycotina</taxon>
        <taxon>Agaricomycetes</taxon>
        <taxon>Agaricomycetidae</taxon>
        <taxon>Jaapiales</taxon>
        <taxon>Jaapiaceae</taxon>
        <taxon>Jaapia</taxon>
    </lineage>
</organism>
<dbReference type="HOGENOM" id="CLU_003016_7_4_1"/>
<dbReference type="InterPro" id="IPR002013">
    <property type="entry name" value="SAC_dom"/>
</dbReference>
<dbReference type="InParanoid" id="A0A067PIQ5"/>
<evidence type="ECO:0000313" key="4">
    <source>
        <dbReference type="EMBL" id="KDQ54793.1"/>
    </source>
</evidence>
<dbReference type="PROSITE" id="PS50275">
    <property type="entry name" value="SAC"/>
    <property type="match status" value="1"/>
</dbReference>
<dbReference type="GO" id="GO:0043812">
    <property type="term" value="F:phosphatidylinositol-4-phosphate phosphatase activity"/>
    <property type="evidence" value="ECO:0007669"/>
    <property type="project" value="TreeGrafter"/>
</dbReference>
<keyword evidence="2" id="KW-1133">Transmembrane helix</keyword>
<evidence type="ECO:0000259" key="3">
    <source>
        <dbReference type="PROSITE" id="PS50275"/>
    </source>
</evidence>
<proteinExistence type="predicted"/>
<sequence length="664" mass="75944">MQSLYQRLDLYIDGEDSYTFAPVDSPNARSLTIFRNSGDIVLNPPNAPLPQRPAKTVYGILGIISLSLSEYIILLTGRELNGTLMSQQIYRMTEFEILPLQPHASVTHPSHPVEAHLLALVKSHFDAGLFWFSYGWGLTRRLQVQWESRDHDEGRALWEVADERFFWNKYLHTKFIDITTADPKQDLSPYILPIIYGTFDIRPSYINSHHLRLCLISRRSRHRAGTRYFRRGIDHSGNVANFNETEQLVLVERGGKGGDEGSVKMSFIQTRGSIPVFWAEVNNLRYKPDLQVMELQDTADAAKKHLEGLVAQYGEQSLVSLVNHKGHERPVKEAYEKTVAELSLPDVKYNYFDFHTECKHMRWERISVLIEKLEKDLVKQGYFYLDPTTSPTPLLFQKGTVRTNCMDNLDRTNVAQAAFAKWTLNRQLRDVGVFKGGEGIEMYEELERDFREMWSDHADLISNAYAGSGALKVDYTRTGKRTKTGAMEDGYKGALRYMKNNFFDGPRQDGFDLVTGVWVPRRGPSFSGFLLADDRPLVVRAMPYVLFFSIFMICAGLTLPRTSEYSLFYYFTLWLTLLSLSLIFIFIHGIDYVSWPRLIPPTEIIHYEGPGFRSAHNGKGMGWEFGKVRAGRKGMLSEKGGGGVGRKRASSRLEEIEMGKKRDD</sequence>